<evidence type="ECO:0000256" key="9">
    <source>
        <dbReference type="ARBA" id="ARBA00022908"/>
    </source>
</evidence>
<dbReference type="GO" id="GO:0004190">
    <property type="term" value="F:aspartic-type endopeptidase activity"/>
    <property type="evidence" value="ECO:0007669"/>
    <property type="project" value="InterPro"/>
</dbReference>
<dbReference type="Gene3D" id="3.30.420.10">
    <property type="entry name" value="Ribonuclease H-like superfamily/Ribonuclease H"/>
    <property type="match status" value="1"/>
</dbReference>
<dbReference type="SUPFAM" id="SSF56672">
    <property type="entry name" value="DNA/RNA polymerases"/>
    <property type="match status" value="1"/>
</dbReference>
<dbReference type="InterPro" id="IPR012337">
    <property type="entry name" value="RNaseH-like_sf"/>
</dbReference>
<evidence type="ECO:0000256" key="2">
    <source>
        <dbReference type="ARBA" id="ARBA00022679"/>
    </source>
</evidence>
<dbReference type="PROSITE" id="PS00141">
    <property type="entry name" value="ASP_PROTEASE"/>
    <property type="match status" value="1"/>
</dbReference>
<dbReference type="InterPro" id="IPR041577">
    <property type="entry name" value="RT_RNaseH_2"/>
</dbReference>
<sequence length="1204" mass="139390">NRRIFNVNLKLTNYVEAFVDMCGKKCIFLVDTGADISLFKRHLIKPSQAYYPNNQCELQGISSATQKSMGTTETTLVFNGDTTLKHTFHIVNNDILFEADAILGMDFLAKYKACVNYDTWTLTLYTPNEVVEIPIETSPEKDSLLIPPRCEVIRMIKLQNSYTTDMVVQNEEITPGVHTAATIISAERPVVRILNTTDKTAIIKVNKIRLKPLSDYKVIHQKPKDAERLTRLISKLDFANTPEYARDSLKEICTEFQDIFALENEPLSVNNFYEQSIQTSDNVPVYIKNYRLPEAQKEEINSQVQKMLEDGIIENSISEYNSPILLVPKKSKNQKWRLVVDFRNLNKKVIGDKFPLPRIEEILDQMGRAKFFSTLDLMSGFHQIPIEKSSRKFTAFSTNQGHYQYCRLPFGLNISPNSFQRMMSIAMAGLQPDIAFLYIDDIIVVGCSLKHHLKNLRSVFERLRNKNLKLNPDKCKFFQTEVTFLGHQISAQGIRPDPSKYETITNYPTPKNADEIRRFVAFCNYYRRFVPNFADIALPLNKLLRKRAQFEWTESQQQAFDKLKAALISPAVLQYPDFQQQFIVSTDASNAACGAILSQKFEDKDLPIAYASRTFTPGERNKSVIEKELSAIHWAIKHFRPYLYGRKFVVKTDHRPLTYLFTMKNPSSKLTRMRLDIEEYDFVVEYVKGKNNSGPDALSRLDMEDLKNINVCRVTTRAMTSALQTNMNKEEELHTVHKQPDQLRVLEAHPSENLRKLKELKFSKTSYLNNDINIVIEDNKSIILKRLLNRHKNESMDSALEREIRKVDSIIGNEIQTETLKLSAESIIFNFVNMNAFKEICNKVLRNICIKIYKPLIIVTEIDEIEEILRNHHSIPTGGHLGQTRLYRKLKNVYLWRNMKKSIANYVRKCEQCSKNKHQRETKEPMQITTTPVKGFEVVSIDTVGPFTKTTSNNRYAVTLQCDLTKFIVLIPIKDKEANTVAKAIVNQFILVYGPMKYIKTDLGTEYKNHVFTEICELLQIKQLFATVAHPETIGALERNHKCLNEYLRCFVNENRDDWDTWIPYYAYCYNTTPNSVHKFTPFELVFGKTSSIPTDLSNRPPDPLYNYDLYSKELKFRLQNCIQKARKYVVESKSHRVTNENQNCWPVNLKIGDKVLLKNQNRKKLDPLFDGPYEVVDISSVNCLLKDRTNKIIKTHKNRIRKI</sequence>
<evidence type="ECO:0000256" key="11">
    <source>
        <dbReference type="ARBA" id="ARBA00023268"/>
    </source>
</evidence>
<evidence type="ECO:0000256" key="5">
    <source>
        <dbReference type="ARBA" id="ARBA00022759"/>
    </source>
</evidence>
<dbReference type="FunFam" id="3.10.20.370:FF:000001">
    <property type="entry name" value="Retrovirus-related Pol polyprotein from transposon 17.6-like protein"/>
    <property type="match status" value="1"/>
</dbReference>
<evidence type="ECO:0000256" key="7">
    <source>
        <dbReference type="ARBA" id="ARBA00022842"/>
    </source>
</evidence>
<evidence type="ECO:0000256" key="6">
    <source>
        <dbReference type="ARBA" id="ARBA00022801"/>
    </source>
</evidence>
<evidence type="ECO:0000256" key="3">
    <source>
        <dbReference type="ARBA" id="ARBA00022695"/>
    </source>
</evidence>
<dbReference type="FunFam" id="3.30.70.270:FF:000020">
    <property type="entry name" value="Transposon Tf2-6 polyprotein-like Protein"/>
    <property type="match status" value="1"/>
</dbReference>
<evidence type="ECO:0000259" key="12">
    <source>
        <dbReference type="PROSITE" id="PS50175"/>
    </source>
</evidence>
<dbReference type="PROSITE" id="PS50994">
    <property type="entry name" value="INTEGRASE"/>
    <property type="match status" value="1"/>
</dbReference>
<dbReference type="GO" id="GO:0004519">
    <property type="term" value="F:endonuclease activity"/>
    <property type="evidence" value="ECO:0007669"/>
    <property type="project" value="UniProtKB-KW"/>
</dbReference>
<dbReference type="InterPro" id="IPR001995">
    <property type="entry name" value="Peptidase_A2_cat"/>
</dbReference>
<keyword evidence="5" id="KW-0255">Endonuclease</keyword>
<feature type="domain" description="Integrase catalytic" evidence="14">
    <location>
        <begin position="928"/>
        <end position="1090"/>
    </location>
</feature>
<organism evidence="15">
    <name type="scientific">Tabanus bromius</name>
    <name type="common">Band-eyed brown horse fly</name>
    <dbReference type="NCBI Taxonomy" id="304241"/>
    <lineage>
        <taxon>Eukaryota</taxon>
        <taxon>Metazoa</taxon>
        <taxon>Ecdysozoa</taxon>
        <taxon>Arthropoda</taxon>
        <taxon>Hexapoda</taxon>
        <taxon>Insecta</taxon>
        <taxon>Pterygota</taxon>
        <taxon>Neoptera</taxon>
        <taxon>Endopterygota</taxon>
        <taxon>Diptera</taxon>
        <taxon>Brachycera</taxon>
        <taxon>Tabanomorpha</taxon>
        <taxon>Tabanoidea</taxon>
        <taxon>Tabanidae</taxon>
        <taxon>Tabanus</taxon>
    </lineage>
</organism>
<dbReference type="Pfam" id="PF00078">
    <property type="entry name" value="RVT_1"/>
    <property type="match status" value="1"/>
</dbReference>
<proteinExistence type="evidence at transcript level"/>
<keyword evidence="6" id="KW-0378">Hydrolase</keyword>
<dbReference type="Pfam" id="PF00077">
    <property type="entry name" value="RVP"/>
    <property type="match status" value="1"/>
</dbReference>
<keyword evidence="2" id="KW-0808">Transferase</keyword>
<dbReference type="Pfam" id="PF00665">
    <property type="entry name" value="rve"/>
    <property type="match status" value="1"/>
</dbReference>
<feature type="domain" description="Reverse transcriptase" evidence="13">
    <location>
        <begin position="308"/>
        <end position="489"/>
    </location>
</feature>
<feature type="non-terminal residue" evidence="15">
    <location>
        <position position="1"/>
    </location>
</feature>
<dbReference type="Gene3D" id="3.30.70.270">
    <property type="match status" value="2"/>
</dbReference>
<dbReference type="PROSITE" id="PS50175">
    <property type="entry name" value="ASP_PROT_RETROV"/>
    <property type="match status" value="1"/>
</dbReference>
<dbReference type="GO" id="GO:0015074">
    <property type="term" value="P:DNA integration"/>
    <property type="evidence" value="ECO:0007669"/>
    <property type="project" value="UniProtKB-KW"/>
</dbReference>
<feature type="domain" description="Peptidase A2" evidence="12">
    <location>
        <begin position="26"/>
        <end position="107"/>
    </location>
</feature>
<dbReference type="SUPFAM" id="SSF50630">
    <property type="entry name" value="Acid proteases"/>
    <property type="match status" value="1"/>
</dbReference>
<keyword evidence="11" id="KW-0511">Multifunctional enzyme</keyword>
<dbReference type="InterPro" id="IPR001969">
    <property type="entry name" value="Aspartic_peptidase_AS"/>
</dbReference>
<dbReference type="InterPro" id="IPR000477">
    <property type="entry name" value="RT_dom"/>
</dbReference>
<dbReference type="EC" id="2.7.7.49" evidence="1"/>
<dbReference type="InterPro" id="IPR043128">
    <property type="entry name" value="Rev_trsase/Diguanyl_cyclase"/>
</dbReference>
<dbReference type="InterPro" id="IPR001584">
    <property type="entry name" value="Integrase_cat-core"/>
</dbReference>
<evidence type="ECO:0000256" key="4">
    <source>
        <dbReference type="ARBA" id="ARBA00022722"/>
    </source>
</evidence>
<dbReference type="EMBL" id="GDAI01000739">
    <property type="protein sequence ID" value="JAI16864.1"/>
    <property type="molecule type" value="mRNA"/>
</dbReference>
<dbReference type="Gene3D" id="1.10.340.70">
    <property type="match status" value="1"/>
</dbReference>
<dbReference type="InterPro" id="IPR043502">
    <property type="entry name" value="DNA/RNA_pol_sf"/>
</dbReference>
<dbReference type="InterPro" id="IPR041588">
    <property type="entry name" value="Integrase_H2C2"/>
</dbReference>
<dbReference type="AlphaFoldDB" id="A0A0K8TR58"/>
<accession>A0A0K8TR58</accession>
<dbReference type="Gene3D" id="3.10.10.10">
    <property type="entry name" value="HIV Type 1 Reverse Transcriptase, subunit A, domain 1"/>
    <property type="match status" value="1"/>
</dbReference>
<dbReference type="CDD" id="cd09274">
    <property type="entry name" value="RNase_HI_RT_Ty3"/>
    <property type="match status" value="1"/>
</dbReference>
<evidence type="ECO:0000256" key="1">
    <source>
        <dbReference type="ARBA" id="ARBA00012493"/>
    </source>
</evidence>
<dbReference type="GO" id="GO:0006508">
    <property type="term" value="P:proteolysis"/>
    <property type="evidence" value="ECO:0007669"/>
    <property type="project" value="InterPro"/>
</dbReference>
<dbReference type="InterPro" id="IPR021109">
    <property type="entry name" value="Peptidase_aspartic_dom_sf"/>
</dbReference>
<name>A0A0K8TR58_TABBR</name>
<dbReference type="SUPFAM" id="SSF53098">
    <property type="entry name" value="Ribonuclease H-like"/>
    <property type="match status" value="1"/>
</dbReference>
<keyword evidence="9" id="KW-0229">DNA integration</keyword>
<dbReference type="Gene3D" id="2.40.70.10">
    <property type="entry name" value="Acid Proteases"/>
    <property type="match status" value="1"/>
</dbReference>
<evidence type="ECO:0000259" key="13">
    <source>
        <dbReference type="PROSITE" id="PS50878"/>
    </source>
</evidence>
<keyword evidence="10" id="KW-0695">RNA-directed DNA polymerase</keyword>
<evidence type="ECO:0000313" key="15">
    <source>
        <dbReference type="EMBL" id="JAI16864.1"/>
    </source>
</evidence>
<dbReference type="CDD" id="cd01647">
    <property type="entry name" value="RT_LTR"/>
    <property type="match status" value="1"/>
</dbReference>
<dbReference type="GO" id="GO:0003964">
    <property type="term" value="F:RNA-directed DNA polymerase activity"/>
    <property type="evidence" value="ECO:0007669"/>
    <property type="project" value="UniProtKB-KW"/>
</dbReference>
<dbReference type="GO" id="GO:0042575">
    <property type="term" value="C:DNA polymerase complex"/>
    <property type="evidence" value="ECO:0007669"/>
    <property type="project" value="UniProtKB-ARBA"/>
</dbReference>
<dbReference type="Pfam" id="PF17919">
    <property type="entry name" value="RT_RNaseH_2"/>
    <property type="match status" value="1"/>
</dbReference>
<dbReference type="PANTHER" id="PTHR37984">
    <property type="entry name" value="PROTEIN CBG26694"/>
    <property type="match status" value="1"/>
</dbReference>
<dbReference type="PANTHER" id="PTHR37984:SF5">
    <property type="entry name" value="PROTEIN NYNRIN-LIKE"/>
    <property type="match status" value="1"/>
</dbReference>
<evidence type="ECO:0000259" key="14">
    <source>
        <dbReference type="PROSITE" id="PS50994"/>
    </source>
</evidence>
<dbReference type="InterPro" id="IPR018061">
    <property type="entry name" value="Retropepsins"/>
</dbReference>
<dbReference type="Pfam" id="PF17921">
    <property type="entry name" value="Integrase_H2C2"/>
    <property type="match status" value="1"/>
</dbReference>
<keyword evidence="7" id="KW-0460">Magnesium</keyword>
<dbReference type="GO" id="GO:0003723">
    <property type="term" value="F:RNA binding"/>
    <property type="evidence" value="ECO:0007669"/>
    <property type="project" value="UniProtKB-KW"/>
</dbReference>
<keyword evidence="4" id="KW-0540">Nuclease</keyword>
<reference evidence="15" key="1">
    <citation type="journal article" date="2015" name="Insect Biochem. Mol. Biol.">
        <title>An insight into the sialome of the horse fly, Tabanus bromius.</title>
        <authorList>
            <person name="Ribeiro J.M."/>
            <person name="Kazimirova M."/>
            <person name="Takac P."/>
            <person name="Andersen J.F."/>
            <person name="Francischetti I.M."/>
        </authorList>
    </citation>
    <scope>NUCLEOTIDE SEQUENCE</scope>
</reference>
<keyword evidence="8" id="KW-0694">RNA-binding</keyword>
<evidence type="ECO:0000256" key="10">
    <source>
        <dbReference type="ARBA" id="ARBA00022918"/>
    </source>
</evidence>
<protein>
    <recommendedName>
        <fullName evidence="1">RNA-directed DNA polymerase</fullName>
        <ecNumber evidence="1">2.7.7.49</ecNumber>
    </recommendedName>
</protein>
<dbReference type="InterPro" id="IPR050951">
    <property type="entry name" value="Retrovirus_Pol_polyprotein"/>
</dbReference>
<dbReference type="PROSITE" id="PS50878">
    <property type="entry name" value="RT_POL"/>
    <property type="match status" value="1"/>
</dbReference>
<evidence type="ECO:0000256" key="8">
    <source>
        <dbReference type="ARBA" id="ARBA00022884"/>
    </source>
</evidence>
<keyword evidence="3" id="KW-0548">Nucleotidyltransferase</keyword>
<dbReference type="InterPro" id="IPR036397">
    <property type="entry name" value="RNaseH_sf"/>
</dbReference>